<keyword evidence="1" id="KW-0472">Membrane</keyword>
<evidence type="ECO:0000256" key="1">
    <source>
        <dbReference type="SAM" id="Phobius"/>
    </source>
</evidence>
<evidence type="ECO:0000313" key="2">
    <source>
        <dbReference type="EMBL" id="GIQ89480.1"/>
    </source>
</evidence>
<feature type="transmembrane region" description="Helical" evidence="1">
    <location>
        <begin position="6"/>
        <end position="22"/>
    </location>
</feature>
<proteinExistence type="predicted"/>
<reference evidence="2 3" key="1">
    <citation type="journal article" date="2018" name="PLoS ONE">
        <title>The draft genome of Kipferlia bialata reveals reductive genome evolution in fornicate parasites.</title>
        <authorList>
            <person name="Tanifuji G."/>
            <person name="Takabayashi S."/>
            <person name="Kume K."/>
            <person name="Takagi M."/>
            <person name="Nakayama T."/>
            <person name="Kamikawa R."/>
            <person name="Inagaki Y."/>
            <person name="Hashimoto T."/>
        </authorList>
    </citation>
    <scope>NUCLEOTIDE SEQUENCE [LARGE SCALE GENOMIC DNA]</scope>
    <source>
        <strain evidence="2">NY0173</strain>
    </source>
</reference>
<gene>
    <name evidence="2" type="ORF">KIPB_011961</name>
</gene>
<comment type="caution">
    <text evidence="2">The sequence shown here is derived from an EMBL/GenBank/DDBJ whole genome shotgun (WGS) entry which is preliminary data.</text>
</comment>
<dbReference type="EMBL" id="BDIP01005090">
    <property type="protein sequence ID" value="GIQ89480.1"/>
    <property type="molecule type" value="Genomic_DNA"/>
</dbReference>
<keyword evidence="1" id="KW-0812">Transmembrane</keyword>
<sequence>MIPGIVFAFYIMWSPLLLLKNPDRGMLQSIRDSFSCTQTNLATSALLCLYMMALTILGALLLGVGTLFFIPVAYATFAVVFDRITGGSGKTELEDDEDLA</sequence>
<feature type="transmembrane region" description="Helical" evidence="1">
    <location>
        <begin position="59"/>
        <end position="81"/>
    </location>
</feature>
<keyword evidence="1" id="KW-1133">Transmembrane helix</keyword>
<protein>
    <submittedName>
        <fullName evidence="2">Uncharacterized protein</fullName>
    </submittedName>
</protein>
<accession>A0A9K3D6T2</accession>
<keyword evidence="3" id="KW-1185">Reference proteome</keyword>
<dbReference type="Proteomes" id="UP000265618">
    <property type="component" value="Unassembled WGS sequence"/>
</dbReference>
<dbReference type="AlphaFoldDB" id="A0A9K3D6T2"/>
<organism evidence="2 3">
    <name type="scientific">Kipferlia bialata</name>
    <dbReference type="NCBI Taxonomy" id="797122"/>
    <lineage>
        <taxon>Eukaryota</taxon>
        <taxon>Metamonada</taxon>
        <taxon>Carpediemonas-like organisms</taxon>
        <taxon>Kipferlia</taxon>
    </lineage>
</organism>
<name>A0A9K3D6T2_9EUKA</name>
<evidence type="ECO:0000313" key="3">
    <source>
        <dbReference type="Proteomes" id="UP000265618"/>
    </source>
</evidence>